<evidence type="ECO:0000313" key="2">
    <source>
        <dbReference type="Proteomes" id="UP001497516"/>
    </source>
</evidence>
<organism evidence="1 2">
    <name type="scientific">Linum trigynum</name>
    <dbReference type="NCBI Taxonomy" id="586398"/>
    <lineage>
        <taxon>Eukaryota</taxon>
        <taxon>Viridiplantae</taxon>
        <taxon>Streptophyta</taxon>
        <taxon>Embryophyta</taxon>
        <taxon>Tracheophyta</taxon>
        <taxon>Spermatophyta</taxon>
        <taxon>Magnoliopsida</taxon>
        <taxon>eudicotyledons</taxon>
        <taxon>Gunneridae</taxon>
        <taxon>Pentapetalae</taxon>
        <taxon>rosids</taxon>
        <taxon>fabids</taxon>
        <taxon>Malpighiales</taxon>
        <taxon>Linaceae</taxon>
        <taxon>Linum</taxon>
    </lineage>
</organism>
<evidence type="ECO:0000313" key="1">
    <source>
        <dbReference type="EMBL" id="CAL1379197.1"/>
    </source>
</evidence>
<gene>
    <name evidence="1" type="ORF">LTRI10_LOCUS20733</name>
</gene>
<dbReference type="Proteomes" id="UP001497516">
    <property type="component" value="Chromosome 3"/>
</dbReference>
<accession>A0AAV2E057</accession>
<protein>
    <submittedName>
        <fullName evidence="1">Uncharacterized protein</fullName>
    </submittedName>
</protein>
<dbReference type="AlphaFoldDB" id="A0AAV2E057"/>
<dbReference type="EMBL" id="OZ034816">
    <property type="protein sequence ID" value="CAL1379197.1"/>
    <property type="molecule type" value="Genomic_DNA"/>
</dbReference>
<proteinExistence type="predicted"/>
<keyword evidence="2" id="KW-1185">Reference proteome</keyword>
<name>A0AAV2E057_9ROSI</name>
<reference evidence="1 2" key="1">
    <citation type="submission" date="2024-04" db="EMBL/GenBank/DDBJ databases">
        <authorList>
            <person name="Fracassetti M."/>
        </authorList>
    </citation>
    <scope>NUCLEOTIDE SEQUENCE [LARGE SCALE GENOMIC DNA]</scope>
</reference>
<sequence>MEPTVADGATRRKKEEIGDYEFFSLATLEPQLPLGRSATWAAHLDGPPGMTRMRKRAGLVLGLATSADRAARKRGAGRIGVGLWALKEVGRVCF</sequence>